<feature type="domain" description="Tip attachment protein J" evidence="1">
    <location>
        <begin position="231"/>
        <end position="398"/>
    </location>
</feature>
<proteinExistence type="predicted"/>
<dbReference type="AlphaFoldDB" id="A0A855EQZ4"/>
<organism evidence="2 3">
    <name type="scientific">Raoultella ornithinolytica</name>
    <name type="common">Klebsiella ornithinolytica</name>
    <dbReference type="NCBI Taxonomy" id="54291"/>
    <lineage>
        <taxon>Bacteria</taxon>
        <taxon>Pseudomonadati</taxon>
        <taxon>Pseudomonadota</taxon>
        <taxon>Gammaproteobacteria</taxon>
        <taxon>Enterobacterales</taxon>
        <taxon>Enterobacteriaceae</taxon>
        <taxon>Klebsiella/Raoultella group</taxon>
        <taxon>Raoultella</taxon>
    </lineage>
</organism>
<dbReference type="InterPro" id="IPR032876">
    <property type="entry name" value="J_dom"/>
</dbReference>
<comment type="caution">
    <text evidence="2">The sequence shown here is derived from an EMBL/GenBank/DDBJ whole genome shotgun (WGS) entry which is preliminary data.</text>
</comment>
<name>A0A855EQZ4_RAOOR</name>
<protein>
    <recommendedName>
        <fullName evidence="1">Tip attachment protein J domain-containing protein</fullName>
    </recommendedName>
</protein>
<evidence type="ECO:0000313" key="3">
    <source>
        <dbReference type="Proteomes" id="UP000229713"/>
    </source>
</evidence>
<dbReference type="Pfam" id="PF13550">
    <property type="entry name" value="Phage-tail_3"/>
    <property type="match status" value="1"/>
</dbReference>
<evidence type="ECO:0000259" key="1">
    <source>
        <dbReference type="Pfam" id="PF13550"/>
    </source>
</evidence>
<dbReference type="Proteomes" id="UP000229713">
    <property type="component" value="Unassembled WGS sequence"/>
</dbReference>
<gene>
    <name evidence="2" type="ORF">CFY86_28930</name>
</gene>
<reference evidence="2 3" key="1">
    <citation type="submission" date="2017-07" db="EMBL/GenBank/DDBJ databases">
        <title>Raoultella ornithinolytica strain HH3 draft genome.</title>
        <authorList>
            <person name="Duceppe M.-O."/>
            <person name="Huang H."/>
            <person name="Phipps-Todd B."/>
        </authorList>
    </citation>
    <scope>NUCLEOTIDE SEQUENCE [LARGE SCALE GENOMIC DNA]</scope>
    <source>
        <strain evidence="2 3">HH3</strain>
    </source>
</reference>
<dbReference type="RefSeq" id="WP_099844512.1">
    <property type="nucleotide sequence ID" value="NZ_NKYI01000038.1"/>
</dbReference>
<evidence type="ECO:0000313" key="2">
    <source>
        <dbReference type="EMBL" id="PIK80750.1"/>
    </source>
</evidence>
<dbReference type="EMBL" id="NKYI01000038">
    <property type="protein sequence ID" value="PIK80750.1"/>
    <property type="molecule type" value="Genomic_DNA"/>
</dbReference>
<sequence>MGGGGKGSKKVTVGYRYSWDVQAGLGRGPVNEIVSIMADKKTVFAGTPGQISSSTSVYIDKPGLFGGDDTGGEGGIQGQLDIMMGEPEQVPPASLLKLLTGLVPGFRGVVTTFFSGLVSCYSASPKPWLYRVRRTTKGWDGDVWYPEKATILLENTESQIDDEADLLPGQIANLRAIHAMNPAHILVECATNRDWGRQLSLADDLNLDSYRAAADTLFNEGFGLCFRYNRQDSLDTFVQQILDHVGAVQYADLETGKLTLKLLRGDYNVDDLPLFTYDNGIIAVQDDDSASTTSNPNEIVVTWNDPVTNSDGEVRAQNLGAIQNTGLNSSSVEYKAIPTHSLAARVAQRDLETAQSQLTRLVIQFDRRGGILRPGDVFRVQLSDRNINNMVLRVGKIEEGDTGVLTLTVVQDVFGLPSTSYSSGQQGSSWTPPDKTARPVAIQHVIDLPYAVLAGTLSSADLSYLKPESGHIGVMAVAPTSLSINYQLQTRAAGAQFADRGQGDWTPSGTLTAPVGRLDTILHVNLDISPAVGDGLIVGDEVMRIDGVDISAGTVTVGRGCMDSLPSGHLAGDRCWAYRDALESDGVEYLSGETAEVRLLTRTSTETLTESAATVMALAIAGRQGRPYLPGNIRLNSVLYPDAVASATTYSLTFSHRDRVLQADRLIDCTEGSIGPEPGVEYVVKLLAQDSGDTVWSLTTSLASIPVPYVTGGSGAAIHTLSLQSIRDGLLSLNTFEVALPAGRYKPFPIVVTMSLTIIAGASWAEGTPETTATGAVPELHTIADAAGVTTWYPPDLLASGLSIPADDIDYPAGTWPASPFSFGSHQVLAIAQWTETSGPLTVLALGGDASALQLESVTGTAAAIEWVAVIYLTEMDITIFTTEGLVLNEGIISLKLTERSIGP</sequence>
<accession>A0A855EQZ4</accession>